<organism evidence="1 2">
    <name type="scientific">Linum tenue</name>
    <dbReference type="NCBI Taxonomy" id="586396"/>
    <lineage>
        <taxon>Eukaryota</taxon>
        <taxon>Viridiplantae</taxon>
        <taxon>Streptophyta</taxon>
        <taxon>Embryophyta</taxon>
        <taxon>Tracheophyta</taxon>
        <taxon>Spermatophyta</taxon>
        <taxon>Magnoliopsida</taxon>
        <taxon>eudicotyledons</taxon>
        <taxon>Gunneridae</taxon>
        <taxon>Pentapetalae</taxon>
        <taxon>rosids</taxon>
        <taxon>fabids</taxon>
        <taxon>Malpighiales</taxon>
        <taxon>Linaceae</taxon>
        <taxon>Linum</taxon>
    </lineage>
</organism>
<name>A0AAV0L221_9ROSI</name>
<protein>
    <submittedName>
        <fullName evidence="1">Uncharacterized protein</fullName>
    </submittedName>
</protein>
<dbReference type="AlphaFoldDB" id="A0AAV0L221"/>
<sequence>MGQSSMIPSLALRQLIFHLDLQRLSIAQQATIRTLSDVAWNTTGPFTLQYIDLMP</sequence>
<keyword evidence="2" id="KW-1185">Reference proteome</keyword>
<dbReference type="Proteomes" id="UP001154282">
    <property type="component" value="Unassembled WGS sequence"/>
</dbReference>
<gene>
    <name evidence="1" type="ORF">LITE_LOCUS21657</name>
</gene>
<dbReference type="EMBL" id="CAMGYJ010000006">
    <property type="protein sequence ID" value="CAI0428467.1"/>
    <property type="molecule type" value="Genomic_DNA"/>
</dbReference>
<evidence type="ECO:0000313" key="1">
    <source>
        <dbReference type="EMBL" id="CAI0428467.1"/>
    </source>
</evidence>
<feature type="non-terminal residue" evidence="1">
    <location>
        <position position="55"/>
    </location>
</feature>
<comment type="caution">
    <text evidence="1">The sequence shown here is derived from an EMBL/GenBank/DDBJ whole genome shotgun (WGS) entry which is preliminary data.</text>
</comment>
<accession>A0AAV0L221</accession>
<proteinExistence type="predicted"/>
<reference evidence="1" key="1">
    <citation type="submission" date="2022-08" db="EMBL/GenBank/DDBJ databases">
        <authorList>
            <person name="Gutierrez-Valencia J."/>
        </authorList>
    </citation>
    <scope>NUCLEOTIDE SEQUENCE</scope>
</reference>
<evidence type="ECO:0000313" key="2">
    <source>
        <dbReference type="Proteomes" id="UP001154282"/>
    </source>
</evidence>